<keyword evidence="7" id="KW-0862">Zinc</keyword>
<comment type="caution">
    <text evidence="11">The sequence shown here is derived from an EMBL/GenBank/DDBJ whole genome shotgun (WGS) entry which is preliminary data.</text>
</comment>
<evidence type="ECO:0000313" key="12">
    <source>
        <dbReference type="Proteomes" id="UP001603857"/>
    </source>
</evidence>
<keyword evidence="6" id="KW-0833">Ubl conjugation pathway</keyword>
<dbReference type="SUPFAM" id="SSF57850">
    <property type="entry name" value="RING/U-box"/>
    <property type="match status" value="1"/>
</dbReference>
<dbReference type="Pfam" id="PF13639">
    <property type="entry name" value="zf-RING_2"/>
    <property type="match status" value="1"/>
</dbReference>
<sequence length="528" mass="57761">MEQMTDSEMDQRRQGYHHSEPCILMRGATGISQPNNIPAMVRTSGNTTNVESHFLPDAYDNARVYGVPQYNSIQPSHNLEMGVPAATNLYYSGINPSSGAGVFPLPLNHRASDQLPGSSTFAVAGVSSDNFGRSSGYMDDVRGPYKRKTAEGIRGSHQYFSASSSSSIGPPNARHTDGVAMMDNASFSFRVPSLVEVGPHGCAWSRAGESIMVHDQNHLIHGNYLGQHFQPAAPPWLDQQLSTNNNDGHTTSWNPSLPMPYVQAPNGNASSLESASMGLHRYHDPAGNRNGLRFPHPLPVNQQHHNYHHPAMPMQGVRGHNINFHPAAVNAASFRLPTNPSRGVAIPAQTGFEMGPRHIGPTPSAGLRIYRPHRGVVPETTLGHRGLPPVGFLQVDDVALIDEVGHLVDHHRDMRLDIEDMSYEDLLALGERIGNVSTGLSEETITAQLKTKTYLTCATAINLEEEASDDQETDSCIICQDEFKNQEEIGVLRCEHEYHADCLKKWLVVKNVCPICKSEALTPGRQDG</sequence>
<dbReference type="CDD" id="cd16469">
    <property type="entry name" value="RING-H2_RNF24-like"/>
    <property type="match status" value="1"/>
</dbReference>
<dbReference type="PANTHER" id="PTHR22937">
    <property type="entry name" value="E3 UBIQUITIN-PROTEIN LIGASE RNF165"/>
    <property type="match status" value="1"/>
</dbReference>
<gene>
    <name evidence="11" type="ORF">Fmac_018969</name>
</gene>
<dbReference type="SMART" id="SM00184">
    <property type="entry name" value="RING"/>
    <property type="match status" value="1"/>
</dbReference>
<dbReference type="EMBL" id="JBGMDY010000006">
    <property type="protein sequence ID" value="KAL2331388.1"/>
    <property type="molecule type" value="Genomic_DNA"/>
</dbReference>
<dbReference type="Gene3D" id="3.30.40.10">
    <property type="entry name" value="Zinc/RING finger domain, C3HC4 (zinc finger)"/>
    <property type="match status" value="1"/>
</dbReference>
<keyword evidence="5 8" id="KW-0863">Zinc-finger</keyword>
<keyword evidence="12" id="KW-1185">Reference proteome</keyword>
<evidence type="ECO:0000256" key="1">
    <source>
        <dbReference type="ARBA" id="ARBA00000900"/>
    </source>
</evidence>
<protein>
    <recommendedName>
        <fullName evidence="2">RING-type E3 ubiquitin transferase</fullName>
        <ecNumber evidence="2">2.3.2.27</ecNumber>
    </recommendedName>
</protein>
<reference evidence="11 12" key="1">
    <citation type="submission" date="2024-08" db="EMBL/GenBank/DDBJ databases">
        <title>Insights into the chromosomal genome structure of Flemingia macrophylla.</title>
        <authorList>
            <person name="Ding Y."/>
            <person name="Zhao Y."/>
            <person name="Bi W."/>
            <person name="Wu M."/>
            <person name="Zhao G."/>
            <person name="Gong Y."/>
            <person name="Li W."/>
            <person name="Zhang P."/>
        </authorList>
    </citation>
    <scope>NUCLEOTIDE SEQUENCE [LARGE SCALE GENOMIC DNA]</scope>
    <source>
        <strain evidence="11">DYQJB</strain>
        <tissue evidence="11">Leaf</tissue>
    </source>
</reference>
<evidence type="ECO:0000256" key="5">
    <source>
        <dbReference type="ARBA" id="ARBA00022771"/>
    </source>
</evidence>
<evidence type="ECO:0000256" key="4">
    <source>
        <dbReference type="ARBA" id="ARBA00022723"/>
    </source>
</evidence>
<accession>A0ABD1M6G5</accession>
<evidence type="ECO:0000256" key="6">
    <source>
        <dbReference type="ARBA" id="ARBA00022786"/>
    </source>
</evidence>
<keyword evidence="3" id="KW-0808">Transferase</keyword>
<dbReference type="GO" id="GO:0008270">
    <property type="term" value="F:zinc ion binding"/>
    <property type="evidence" value="ECO:0007669"/>
    <property type="project" value="UniProtKB-KW"/>
</dbReference>
<keyword evidence="4" id="KW-0479">Metal-binding</keyword>
<feature type="compositionally biased region" description="Basic and acidic residues" evidence="9">
    <location>
        <begin position="9"/>
        <end position="20"/>
    </location>
</feature>
<proteinExistence type="predicted"/>
<dbReference type="InterPro" id="IPR045191">
    <property type="entry name" value="MBR1/2-like"/>
</dbReference>
<dbReference type="GO" id="GO:0061630">
    <property type="term" value="F:ubiquitin protein ligase activity"/>
    <property type="evidence" value="ECO:0007669"/>
    <property type="project" value="UniProtKB-EC"/>
</dbReference>
<dbReference type="PROSITE" id="PS50089">
    <property type="entry name" value="ZF_RING_2"/>
    <property type="match status" value="1"/>
</dbReference>
<feature type="region of interest" description="Disordered" evidence="9">
    <location>
        <begin position="1"/>
        <end position="20"/>
    </location>
</feature>
<evidence type="ECO:0000256" key="3">
    <source>
        <dbReference type="ARBA" id="ARBA00022679"/>
    </source>
</evidence>
<feature type="domain" description="RING-type" evidence="10">
    <location>
        <begin position="476"/>
        <end position="517"/>
    </location>
</feature>
<comment type="catalytic activity">
    <reaction evidence="1">
        <text>S-ubiquitinyl-[E2 ubiquitin-conjugating enzyme]-L-cysteine + [acceptor protein]-L-lysine = [E2 ubiquitin-conjugating enzyme]-L-cysteine + N(6)-ubiquitinyl-[acceptor protein]-L-lysine.</text>
        <dbReference type="EC" id="2.3.2.27"/>
    </reaction>
</comment>
<evidence type="ECO:0000259" key="10">
    <source>
        <dbReference type="PROSITE" id="PS50089"/>
    </source>
</evidence>
<dbReference type="EC" id="2.3.2.27" evidence="2"/>
<dbReference type="AlphaFoldDB" id="A0ABD1M6G5"/>
<dbReference type="InterPro" id="IPR001841">
    <property type="entry name" value="Znf_RING"/>
</dbReference>
<evidence type="ECO:0000256" key="2">
    <source>
        <dbReference type="ARBA" id="ARBA00012483"/>
    </source>
</evidence>
<dbReference type="Proteomes" id="UP001603857">
    <property type="component" value="Unassembled WGS sequence"/>
</dbReference>
<evidence type="ECO:0000256" key="8">
    <source>
        <dbReference type="PROSITE-ProRule" id="PRU00175"/>
    </source>
</evidence>
<name>A0ABD1M6G5_9FABA</name>
<dbReference type="PANTHER" id="PTHR22937:SF200">
    <property type="entry name" value="RING-TYPE E3 UBIQUITIN TRANSFERASE"/>
    <property type="match status" value="1"/>
</dbReference>
<dbReference type="FunFam" id="3.30.40.10:FF:000615">
    <property type="entry name" value="E3 ubiquitin ligase BIG BROTHER"/>
    <property type="match status" value="1"/>
</dbReference>
<evidence type="ECO:0000256" key="7">
    <source>
        <dbReference type="ARBA" id="ARBA00022833"/>
    </source>
</evidence>
<dbReference type="InterPro" id="IPR013083">
    <property type="entry name" value="Znf_RING/FYVE/PHD"/>
</dbReference>
<organism evidence="11 12">
    <name type="scientific">Flemingia macrophylla</name>
    <dbReference type="NCBI Taxonomy" id="520843"/>
    <lineage>
        <taxon>Eukaryota</taxon>
        <taxon>Viridiplantae</taxon>
        <taxon>Streptophyta</taxon>
        <taxon>Embryophyta</taxon>
        <taxon>Tracheophyta</taxon>
        <taxon>Spermatophyta</taxon>
        <taxon>Magnoliopsida</taxon>
        <taxon>eudicotyledons</taxon>
        <taxon>Gunneridae</taxon>
        <taxon>Pentapetalae</taxon>
        <taxon>rosids</taxon>
        <taxon>fabids</taxon>
        <taxon>Fabales</taxon>
        <taxon>Fabaceae</taxon>
        <taxon>Papilionoideae</taxon>
        <taxon>50 kb inversion clade</taxon>
        <taxon>NPAAA clade</taxon>
        <taxon>indigoferoid/millettioid clade</taxon>
        <taxon>Phaseoleae</taxon>
        <taxon>Flemingia</taxon>
    </lineage>
</organism>
<evidence type="ECO:0000256" key="9">
    <source>
        <dbReference type="SAM" id="MobiDB-lite"/>
    </source>
</evidence>
<evidence type="ECO:0000313" key="11">
    <source>
        <dbReference type="EMBL" id="KAL2331388.1"/>
    </source>
</evidence>